<sequence>MYTNITEAFKIANSKITKNYESRITIGDTILTNDDVINISFNSMLKNDNAFSVGNCISTTCTLTFITPNSIIDTSKQVKIEFGLLLENGLYEYVPYGVFNIANESETDTTTTFTMYDNIVKLDIPYIDEDNLTTYDKLLRIQNQTGVEIHEDVFELIATNSKQIKIDGYSCREVLGLMASLVLGDVSCTRDGQITIKTFKKDDTPNYKHTFTIDDYLNLSYEKDIFKIKTLRVIWEDRDSMEFNIHDTGKVVEINNPLFSQKMYENGNAYWGDDMLIYAPYLEFKGYSMNFGGNILADLGDDVLITNKKGDSFNSYIHNMNINYNGTFNMIIGASGETDTTNSTTAKTEEESEIERTNLEIDKISENIVKLKGHKKVSNVSSNDSSYMVMGDLLICWGSVTFSSITASTRLTQSVTFPKKFAFMPFVSVSDNTSYANQVITTVGDIELSGCNVGLYTASSSVTSKKIFWLAIGNKHSSV</sequence>
<accession>A0A9X2MDP8</accession>
<name>A0A9X2MDP8_9FIRM</name>
<gene>
    <name evidence="2" type="ORF">NSA58_04325</name>
</gene>
<dbReference type="InterPro" id="IPR054075">
    <property type="entry name" value="Gp53-like_C"/>
</dbReference>
<dbReference type="RefSeq" id="WP_257560150.1">
    <property type="nucleotide sequence ID" value="NZ_JANKBY010000030.1"/>
</dbReference>
<dbReference type="EMBL" id="JANKBY010000030">
    <property type="protein sequence ID" value="MCR1822006.1"/>
    <property type="molecule type" value="Genomic_DNA"/>
</dbReference>
<keyword evidence="3" id="KW-1185">Reference proteome</keyword>
<protein>
    <recommendedName>
        <fullName evidence="1">Putative tail fiber protein gp53-like C-terminal domain-containing protein</fullName>
    </recommendedName>
</protein>
<dbReference type="AlphaFoldDB" id="A0A9X2MDP8"/>
<dbReference type="Gene3D" id="2.60.40.3940">
    <property type="match status" value="1"/>
</dbReference>
<evidence type="ECO:0000313" key="3">
    <source>
        <dbReference type="Proteomes" id="UP001140817"/>
    </source>
</evidence>
<feature type="domain" description="Putative tail fiber protein gp53-like C-terminal" evidence="1">
    <location>
        <begin position="392"/>
        <end position="474"/>
    </location>
</feature>
<comment type="caution">
    <text evidence="2">The sequence shown here is derived from an EMBL/GenBank/DDBJ whole genome shotgun (WGS) entry which is preliminary data.</text>
</comment>
<evidence type="ECO:0000313" key="2">
    <source>
        <dbReference type="EMBL" id="MCR1822006.1"/>
    </source>
</evidence>
<proteinExistence type="predicted"/>
<organism evidence="2 3">
    <name type="scientific">Terrisporobacter muris</name>
    <dbReference type="NCBI Taxonomy" id="2963284"/>
    <lineage>
        <taxon>Bacteria</taxon>
        <taxon>Bacillati</taxon>
        <taxon>Bacillota</taxon>
        <taxon>Clostridia</taxon>
        <taxon>Peptostreptococcales</taxon>
        <taxon>Peptostreptococcaceae</taxon>
        <taxon>Terrisporobacter</taxon>
    </lineage>
</organism>
<dbReference type="Pfam" id="PF21882">
    <property type="entry name" value="Gp53-like_C"/>
    <property type="match status" value="1"/>
</dbReference>
<evidence type="ECO:0000259" key="1">
    <source>
        <dbReference type="Pfam" id="PF21882"/>
    </source>
</evidence>
<reference evidence="2" key="1">
    <citation type="submission" date="2022-07" db="EMBL/GenBank/DDBJ databases">
        <title>Enhanced cultured diversity of the mouse gut microbiota enables custom-made synthetic communities.</title>
        <authorList>
            <person name="Afrizal A."/>
        </authorList>
    </citation>
    <scope>NUCLEOTIDE SEQUENCE</scope>
    <source>
        <strain evidence="2">DSM 29186</strain>
    </source>
</reference>
<dbReference type="Proteomes" id="UP001140817">
    <property type="component" value="Unassembled WGS sequence"/>
</dbReference>